<dbReference type="EMBL" id="SRLO01001600">
    <property type="protein sequence ID" value="TNN36570.1"/>
    <property type="molecule type" value="Genomic_DNA"/>
</dbReference>
<gene>
    <name evidence="2" type="ORF">EYF80_053261</name>
</gene>
<feature type="compositionally biased region" description="Gly residues" evidence="1">
    <location>
        <begin position="121"/>
        <end position="130"/>
    </location>
</feature>
<evidence type="ECO:0000313" key="3">
    <source>
        <dbReference type="Proteomes" id="UP000314294"/>
    </source>
</evidence>
<feature type="region of interest" description="Disordered" evidence="1">
    <location>
        <begin position="110"/>
        <end position="130"/>
    </location>
</feature>
<dbReference type="AlphaFoldDB" id="A0A4Z2F6S5"/>
<name>A0A4Z2F6S5_9TELE</name>
<evidence type="ECO:0000256" key="1">
    <source>
        <dbReference type="SAM" id="MobiDB-lite"/>
    </source>
</evidence>
<sequence length="166" mass="17433">MPHFAGGSGSFHLAGSRAVISFESCSMSGWEQWTVLSAPKVLTVQTTATGLAELTVCNHSALGRHRRLCTGSSRSQSHISSAHQPHAGLADCTKPRSLEPLHIFQELNGPMATGQERGGEEACGGRGGNLGAEKELMNPWALQEAAPHSFAAGPISLLKGIRHGSI</sequence>
<organism evidence="2 3">
    <name type="scientific">Liparis tanakae</name>
    <name type="common">Tanaka's snailfish</name>
    <dbReference type="NCBI Taxonomy" id="230148"/>
    <lineage>
        <taxon>Eukaryota</taxon>
        <taxon>Metazoa</taxon>
        <taxon>Chordata</taxon>
        <taxon>Craniata</taxon>
        <taxon>Vertebrata</taxon>
        <taxon>Euteleostomi</taxon>
        <taxon>Actinopterygii</taxon>
        <taxon>Neopterygii</taxon>
        <taxon>Teleostei</taxon>
        <taxon>Neoteleostei</taxon>
        <taxon>Acanthomorphata</taxon>
        <taxon>Eupercaria</taxon>
        <taxon>Perciformes</taxon>
        <taxon>Cottioidei</taxon>
        <taxon>Cottales</taxon>
        <taxon>Liparidae</taxon>
        <taxon>Liparis</taxon>
    </lineage>
</organism>
<proteinExistence type="predicted"/>
<keyword evidence="3" id="KW-1185">Reference proteome</keyword>
<accession>A0A4Z2F6S5</accession>
<comment type="caution">
    <text evidence="2">The sequence shown here is derived from an EMBL/GenBank/DDBJ whole genome shotgun (WGS) entry which is preliminary data.</text>
</comment>
<reference evidence="2 3" key="1">
    <citation type="submission" date="2019-03" db="EMBL/GenBank/DDBJ databases">
        <title>First draft genome of Liparis tanakae, snailfish: a comprehensive survey of snailfish specific genes.</title>
        <authorList>
            <person name="Kim W."/>
            <person name="Song I."/>
            <person name="Jeong J.-H."/>
            <person name="Kim D."/>
            <person name="Kim S."/>
            <person name="Ryu S."/>
            <person name="Song J.Y."/>
            <person name="Lee S.K."/>
        </authorList>
    </citation>
    <scope>NUCLEOTIDE SEQUENCE [LARGE SCALE GENOMIC DNA]</scope>
    <source>
        <tissue evidence="2">Muscle</tissue>
    </source>
</reference>
<evidence type="ECO:0000313" key="2">
    <source>
        <dbReference type="EMBL" id="TNN36570.1"/>
    </source>
</evidence>
<protein>
    <submittedName>
        <fullName evidence="2">Uncharacterized protein</fullName>
    </submittedName>
</protein>
<dbReference type="Proteomes" id="UP000314294">
    <property type="component" value="Unassembled WGS sequence"/>
</dbReference>